<dbReference type="SMART" id="SM00248">
    <property type="entry name" value="ANK"/>
    <property type="match status" value="2"/>
</dbReference>
<organism evidence="2 3">
    <name type="scientific">Symbiodinium microadriaticum</name>
    <name type="common">Dinoflagellate</name>
    <name type="synonym">Zooxanthella microadriatica</name>
    <dbReference type="NCBI Taxonomy" id="2951"/>
    <lineage>
        <taxon>Eukaryota</taxon>
        <taxon>Sar</taxon>
        <taxon>Alveolata</taxon>
        <taxon>Dinophyceae</taxon>
        <taxon>Suessiales</taxon>
        <taxon>Symbiodiniaceae</taxon>
        <taxon>Symbiodinium</taxon>
    </lineage>
</organism>
<dbReference type="InterPro" id="IPR002110">
    <property type="entry name" value="Ankyrin_rpt"/>
</dbReference>
<dbReference type="AlphaFoldDB" id="A0A1Q9C576"/>
<keyword evidence="1" id="KW-0040">ANK repeat</keyword>
<dbReference type="PROSITE" id="PS50088">
    <property type="entry name" value="ANK_REPEAT"/>
    <property type="match status" value="1"/>
</dbReference>
<feature type="repeat" description="ANK" evidence="1">
    <location>
        <begin position="52"/>
        <end position="75"/>
    </location>
</feature>
<dbReference type="Proteomes" id="UP000186817">
    <property type="component" value="Unassembled WGS sequence"/>
</dbReference>
<keyword evidence="3" id="KW-1185">Reference proteome</keyword>
<dbReference type="Pfam" id="PF12796">
    <property type="entry name" value="Ank_2"/>
    <property type="match status" value="1"/>
</dbReference>
<evidence type="ECO:0000313" key="2">
    <source>
        <dbReference type="EMBL" id="OLP78072.1"/>
    </source>
</evidence>
<proteinExistence type="predicted"/>
<dbReference type="PROSITE" id="PS50297">
    <property type="entry name" value="ANK_REP_REGION"/>
    <property type="match status" value="1"/>
</dbReference>
<dbReference type="SUPFAM" id="SSF48403">
    <property type="entry name" value="Ankyrin repeat"/>
    <property type="match status" value="1"/>
</dbReference>
<name>A0A1Q9C576_SYMMI</name>
<protein>
    <submittedName>
        <fullName evidence="2">Serine/threonine-protein phosphatase 6 regulatory ankyrin repeat subunit C</fullName>
    </submittedName>
</protein>
<comment type="caution">
    <text evidence="2">The sequence shown here is derived from an EMBL/GenBank/DDBJ whole genome shotgun (WGS) entry which is preliminary data.</text>
</comment>
<dbReference type="Gene3D" id="1.25.40.20">
    <property type="entry name" value="Ankyrin repeat-containing domain"/>
    <property type="match status" value="1"/>
</dbReference>
<sequence>MLSGSEAITGARDFLGRSPLHVATLANATAAAKELLQSSAAGAPLLEARLADGRFALHLAAMHGFEEIVELILERLGLFCLQADPKRLELAKQSLSDDRGEERTGQAIVHFCAGDGVPKPEEIFDIDAADWEVKLSRA</sequence>
<evidence type="ECO:0000313" key="3">
    <source>
        <dbReference type="Proteomes" id="UP000186817"/>
    </source>
</evidence>
<dbReference type="OrthoDB" id="539213at2759"/>
<dbReference type="InterPro" id="IPR036770">
    <property type="entry name" value="Ankyrin_rpt-contain_sf"/>
</dbReference>
<dbReference type="EMBL" id="LSRX01001667">
    <property type="protein sequence ID" value="OLP78072.1"/>
    <property type="molecule type" value="Genomic_DNA"/>
</dbReference>
<evidence type="ECO:0000256" key="1">
    <source>
        <dbReference type="PROSITE-ProRule" id="PRU00023"/>
    </source>
</evidence>
<reference evidence="2 3" key="1">
    <citation type="submission" date="2016-02" db="EMBL/GenBank/DDBJ databases">
        <title>Genome analysis of coral dinoflagellate symbionts highlights evolutionary adaptations to a symbiotic lifestyle.</title>
        <authorList>
            <person name="Aranda M."/>
            <person name="Li Y."/>
            <person name="Liew Y.J."/>
            <person name="Baumgarten S."/>
            <person name="Simakov O."/>
            <person name="Wilson M."/>
            <person name="Piel J."/>
            <person name="Ashoor H."/>
            <person name="Bougouffa S."/>
            <person name="Bajic V.B."/>
            <person name="Ryu T."/>
            <person name="Ravasi T."/>
            <person name="Bayer T."/>
            <person name="Micklem G."/>
            <person name="Kim H."/>
            <person name="Bhak J."/>
            <person name="Lajeunesse T.C."/>
            <person name="Voolstra C.R."/>
        </authorList>
    </citation>
    <scope>NUCLEOTIDE SEQUENCE [LARGE SCALE GENOMIC DNA]</scope>
    <source>
        <strain evidence="2 3">CCMP2467</strain>
    </source>
</reference>
<gene>
    <name evidence="2" type="primary">ANKRD52</name>
    <name evidence="2" type="ORF">AK812_SmicGene41795</name>
</gene>
<accession>A0A1Q9C576</accession>